<evidence type="ECO:0000313" key="4">
    <source>
        <dbReference type="Proteomes" id="UP000193978"/>
    </source>
</evidence>
<name>A0A1W6MRF0_9HYPH</name>
<keyword evidence="4" id="KW-1185">Reference proteome</keyword>
<dbReference type="SUPFAM" id="SSF53213">
    <property type="entry name" value="LigB-like"/>
    <property type="match status" value="1"/>
</dbReference>
<reference evidence="3 4" key="1">
    <citation type="submission" date="2017-02" db="EMBL/GenBank/DDBJ databases">
        <authorList>
            <person name="Peterson S.W."/>
        </authorList>
    </citation>
    <scope>NUCLEOTIDE SEQUENCE [LARGE SCALE GENOMIC DNA]</scope>
    <source>
        <strain evidence="3 4">S285</strain>
    </source>
</reference>
<organism evidence="3 4">
    <name type="scientific">Methylocystis bryophila</name>
    <dbReference type="NCBI Taxonomy" id="655015"/>
    <lineage>
        <taxon>Bacteria</taxon>
        <taxon>Pseudomonadati</taxon>
        <taxon>Pseudomonadota</taxon>
        <taxon>Alphaproteobacteria</taxon>
        <taxon>Hyphomicrobiales</taxon>
        <taxon>Methylocystaceae</taxon>
        <taxon>Methylocystis</taxon>
    </lineage>
</organism>
<dbReference type="RefSeq" id="WP_085770236.1">
    <property type="nucleotide sequence ID" value="NZ_AP027149.1"/>
</dbReference>
<dbReference type="KEGG" id="mbry:B1812_02745"/>
<accession>A0A1W6MRF0</accession>
<dbReference type="EMBL" id="CP019948">
    <property type="protein sequence ID" value="ARN80180.1"/>
    <property type="molecule type" value="Genomic_DNA"/>
</dbReference>
<protein>
    <recommendedName>
        <fullName evidence="5">Extradiol ring-cleavage dioxygenase class III enzyme subunit B domain-containing protein</fullName>
    </recommendedName>
</protein>
<gene>
    <name evidence="3" type="ORF">B1812_02745</name>
</gene>
<evidence type="ECO:0000313" key="3">
    <source>
        <dbReference type="EMBL" id="ARN80180.1"/>
    </source>
</evidence>
<dbReference type="PANTHER" id="PTHR30096:SF0">
    <property type="entry name" value="4,5-DOPA DIOXYGENASE EXTRADIOL-LIKE PROTEIN"/>
    <property type="match status" value="1"/>
</dbReference>
<evidence type="ECO:0008006" key="5">
    <source>
        <dbReference type="Google" id="ProtNLM"/>
    </source>
</evidence>
<evidence type="ECO:0000256" key="2">
    <source>
        <dbReference type="SAM" id="MobiDB-lite"/>
    </source>
</evidence>
<dbReference type="OrthoDB" id="9790889at2"/>
<sequence length="95" mass="10020">MMPIHPRAETPLLQKSLQKGASVARHIGIDCALAPLREEGVAILGSGMSHHNLREFFSDDEAPRASAKEPPPAGGLRHSHIVVCGGRGTLIPSPA</sequence>
<evidence type="ECO:0000256" key="1">
    <source>
        <dbReference type="ARBA" id="ARBA00023002"/>
    </source>
</evidence>
<dbReference type="GO" id="GO:0016491">
    <property type="term" value="F:oxidoreductase activity"/>
    <property type="evidence" value="ECO:0007669"/>
    <property type="project" value="UniProtKB-KW"/>
</dbReference>
<dbReference type="Gene3D" id="3.40.830.10">
    <property type="entry name" value="LigB-like"/>
    <property type="match status" value="1"/>
</dbReference>
<feature type="compositionally biased region" description="Basic and acidic residues" evidence="2">
    <location>
        <begin position="57"/>
        <end position="67"/>
    </location>
</feature>
<dbReference type="Proteomes" id="UP000193978">
    <property type="component" value="Chromosome"/>
</dbReference>
<feature type="region of interest" description="Disordered" evidence="2">
    <location>
        <begin position="57"/>
        <end position="78"/>
    </location>
</feature>
<dbReference type="STRING" id="655015.B1812_02745"/>
<keyword evidence="1" id="KW-0560">Oxidoreductase</keyword>
<dbReference type="AlphaFoldDB" id="A0A1W6MRF0"/>
<proteinExistence type="predicted"/>
<dbReference type="PANTHER" id="PTHR30096">
    <property type="entry name" value="4,5-DOPA DIOXYGENASE EXTRADIOL-LIKE PROTEIN"/>
    <property type="match status" value="1"/>
</dbReference>